<evidence type="ECO:0000313" key="3">
    <source>
        <dbReference type="Proteomes" id="UP000193560"/>
    </source>
</evidence>
<gene>
    <name evidence="2" type="ORF">BCR42DRAFT_86888</name>
</gene>
<proteinExistence type="predicted"/>
<feature type="compositionally biased region" description="Acidic residues" evidence="1">
    <location>
        <begin position="487"/>
        <end position="500"/>
    </location>
</feature>
<organism evidence="2 3">
    <name type="scientific">Absidia repens</name>
    <dbReference type="NCBI Taxonomy" id="90262"/>
    <lineage>
        <taxon>Eukaryota</taxon>
        <taxon>Fungi</taxon>
        <taxon>Fungi incertae sedis</taxon>
        <taxon>Mucoromycota</taxon>
        <taxon>Mucoromycotina</taxon>
        <taxon>Mucoromycetes</taxon>
        <taxon>Mucorales</taxon>
        <taxon>Cunninghamellaceae</taxon>
        <taxon>Absidia</taxon>
    </lineage>
</organism>
<reference evidence="2 3" key="1">
    <citation type="submission" date="2016-07" db="EMBL/GenBank/DDBJ databases">
        <title>Pervasive Adenine N6-methylation of Active Genes in Fungi.</title>
        <authorList>
            <consortium name="DOE Joint Genome Institute"/>
            <person name="Mondo S.J."/>
            <person name="Dannebaum R.O."/>
            <person name="Kuo R.C."/>
            <person name="Labutti K."/>
            <person name="Haridas S."/>
            <person name="Kuo A."/>
            <person name="Salamov A."/>
            <person name="Ahrendt S.R."/>
            <person name="Lipzen A."/>
            <person name="Sullivan W."/>
            <person name="Andreopoulos W.B."/>
            <person name="Clum A."/>
            <person name="Lindquist E."/>
            <person name="Daum C."/>
            <person name="Ramamoorthy G.K."/>
            <person name="Gryganskyi A."/>
            <person name="Culley D."/>
            <person name="Magnuson J.K."/>
            <person name="James T.Y."/>
            <person name="O'Malley M.A."/>
            <person name="Stajich J.E."/>
            <person name="Spatafora J.W."/>
            <person name="Visel A."/>
            <person name="Grigoriev I.V."/>
        </authorList>
    </citation>
    <scope>NUCLEOTIDE SEQUENCE [LARGE SCALE GENOMIC DNA]</scope>
    <source>
        <strain evidence="2 3">NRRL 1336</strain>
    </source>
</reference>
<dbReference type="Proteomes" id="UP000193560">
    <property type="component" value="Unassembled WGS sequence"/>
</dbReference>
<feature type="region of interest" description="Disordered" evidence="1">
    <location>
        <begin position="41"/>
        <end position="60"/>
    </location>
</feature>
<comment type="caution">
    <text evidence="2">The sequence shown here is derived from an EMBL/GenBank/DDBJ whole genome shotgun (WGS) entry which is preliminary data.</text>
</comment>
<name>A0A1X2IY03_9FUNG</name>
<accession>A0A1X2IY03</accession>
<dbReference type="PANTHER" id="PTHR36050">
    <property type="entry name" value="O-FUCOSYLTRANSFERASE 30"/>
    <property type="match status" value="1"/>
</dbReference>
<evidence type="ECO:0000313" key="2">
    <source>
        <dbReference type="EMBL" id="ORZ24185.1"/>
    </source>
</evidence>
<evidence type="ECO:0008006" key="4">
    <source>
        <dbReference type="Google" id="ProtNLM"/>
    </source>
</evidence>
<dbReference type="OrthoDB" id="1882547at2759"/>
<evidence type="ECO:0000256" key="1">
    <source>
        <dbReference type="SAM" id="MobiDB-lite"/>
    </source>
</evidence>
<feature type="region of interest" description="Disordered" evidence="1">
    <location>
        <begin position="391"/>
        <end position="414"/>
    </location>
</feature>
<protein>
    <recommendedName>
        <fullName evidence="4">GDP-fucose protein O-fucosyltransferase-domain-containing protein</fullName>
    </recommendedName>
</protein>
<dbReference type="STRING" id="90262.A0A1X2IY03"/>
<feature type="region of interest" description="Disordered" evidence="1">
    <location>
        <begin position="478"/>
        <end position="500"/>
    </location>
</feature>
<sequence length="581" mass="65830">MSLRSRTTLICFVFILYLIYTNLRQTRRSPTIPNTLYSQNSTAEVHHVPPSRPPTLDTTTTAVNPPSNISLNTTITSSSLPSTNLETLDTPVHVSNKIDPDEKFLTFFTHSGFQNQLIQVENGILLAWYLNRTLILPKALMGEAFGWSLFNKLQLEHRLRDKETTEDCEEYIADLNKWQISCPNRERYAMLPFDSIFDLSWAKQHVKIVVREQANDDWLASTFGIVRAGGAGTKDPLLMVEEDMVKEQEYGSYVDGDILYFRGNTRYDWRIFDTPRKRQRLGKYADALNIYDLRRRKEKLIHFSSLFGSGKLPIRRPEHYDFLRSLQRSLVYQHPAVLKMTDLIVDKLGGHGNFIGIHICHNRSGDGWFVNALPENILNIVSRINHAVESQRRQQTSLDPGLDENDDSSTQPRYLSSTSAAMEIPDLAQCVASAKNGKRTLIYVATDARLPRLDSAFDPLWKLYPCSFTIHDILGQEEGNSNRGGFEDDGDLETDDNDDDGAAAAAASMGWAILDKERNPTTGTSMRKFLLPLVDASISSRGWFFIGSKGSTFSGYIHRIHDIHWSNTKKQDLASVALTDE</sequence>
<keyword evidence="3" id="KW-1185">Reference proteome</keyword>
<dbReference type="Gene3D" id="3.40.50.11350">
    <property type="match status" value="1"/>
</dbReference>
<dbReference type="AlphaFoldDB" id="A0A1X2IY03"/>
<dbReference type="EMBL" id="MCGE01000002">
    <property type="protein sequence ID" value="ORZ24185.1"/>
    <property type="molecule type" value="Genomic_DNA"/>
</dbReference>
<dbReference type="PANTHER" id="PTHR36050:SF1">
    <property type="entry name" value="O-FUCOSYLTRANSFERASE 30"/>
    <property type="match status" value="1"/>
</dbReference>